<accession>A0ABN7VXK7</accession>
<sequence length="63" mass="7499">MAHKIHKYQAKLGEYYSQRQKLKKIVKSLEETIDWIENYIEEQTGLEFSKKLLDSDLDLNLPS</sequence>
<dbReference type="EMBL" id="CAJVQB010025033">
    <property type="protein sequence ID" value="CAG8805394.1"/>
    <property type="molecule type" value="Genomic_DNA"/>
</dbReference>
<feature type="non-terminal residue" evidence="1">
    <location>
        <position position="63"/>
    </location>
</feature>
<evidence type="ECO:0000313" key="2">
    <source>
        <dbReference type="Proteomes" id="UP000789901"/>
    </source>
</evidence>
<comment type="caution">
    <text evidence="1">The sequence shown here is derived from an EMBL/GenBank/DDBJ whole genome shotgun (WGS) entry which is preliminary data.</text>
</comment>
<gene>
    <name evidence="1" type="ORF">GMARGA_LOCUS24083</name>
</gene>
<keyword evidence="2" id="KW-1185">Reference proteome</keyword>
<proteinExistence type="predicted"/>
<evidence type="ECO:0000313" key="1">
    <source>
        <dbReference type="EMBL" id="CAG8805394.1"/>
    </source>
</evidence>
<protein>
    <submittedName>
        <fullName evidence="1">23182_t:CDS:1</fullName>
    </submittedName>
</protein>
<name>A0ABN7VXK7_GIGMA</name>
<dbReference type="Proteomes" id="UP000789901">
    <property type="component" value="Unassembled WGS sequence"/>
</dbReference>
<reference evidence="1 2" key="1">
    <citation type="submission" date="2021-06" db="EMBL/GenBank/DDBJ databases">
        <authorList>
            <person name="Kallberg Y."/>
            <person name="Tangrot J."/>
            <person name="Rosling A."/>
        </authorList>
    </citation>
    <scope>NUCLEOTIDE SEQUENCE [LARGE SCALE GENOMIC DNA]</scope>
    <source>
        <strain evidence="1 2">120-4 pot B 10/14</strain>
    </source>
</reference>
<organism evidence="1 2">
    <name type="scientific">Gigaspora margarita</name>
    <dbReference type="NCBI Taxonomy" id="4874"/>
    <lineage>
        <taxon>Eukaryota</taxon>
        <taxon>Fungi</taxon>
        <taxon>Fungi incertae sedis</taxon>
        <taxon>Mucoromycota</taxon>
        <taxon>Glomeromycotina</taxon>
        <taxon>Glomeromycetes</taxon>
        <taxon>Diversisporales</taxon>
        <taxon>Gigasporaceae</taxon>
        <taxon>Gigaspora</taxon>
    </lineage>
</organism>